<name>A0A9K3D5L6_9EUKA</name>
<evidence type="ECO:0000256" key="2">
    <source>
        <dbReference type="ARBA" id="ARBA00022737"/>
    </source>
</evidence>
<organism evidence="4 5">
    <name type="scientific">Kipferlia bialata</name>
    <dbReference type="NCBI Taxonomy" id="797122"/>
    <lineage>
        <taxon>Eukaryota</taxon>
        <taxon>Metamonada</taxon>
        <taxon>Carpediemonas-like organisms</taxon>
        <taxon>Kipferlia</taxon>
    </lineage>
</organism>
<evidence type="ECO:0000313" key="4">
    <source>
        <dbReference type="EMBL" id="GIQ89341.1"/>
    </source>
</evidence>
<dbReference type="PANTHER" id="PTHR22851:SF0">
    <property type="entry name" value="DDB1- AND CUL4-ASSOCIATED FACTOR 13"/>
    <property type="match status" value="1"/>
</dbReference>
<feature type="non-terminal residue" evidence="4">
    <location>
        <position position="1"/>
    </location>
</feature>
<accession>A0A9K3D5L6</accession>
<dbReference type="InterPro" id="IPR051733">
    <property type="entry name" value="WD_repeat_DCAF13/WDSOF1"/>
</dbReference>
<dbReference type="PROSITE" id="PS50294">
    <property type="entry name" value="WD_REPEATS_REGION"/>
    <property type="match status" value="2"/>
</dbReference>
<dbReference type="PROSITE" id="PS50082">
    <property type="entry name" value="WD_REPEATS_2"/>
    <property type="match status" value="3"/>
</dbReference>
<dbReference type="Pfam" id="PF00400">
    <property type="entry name" value="WD40"/>
    <property type="match status" value="4"/>
</dbReference>
<dbReference type="InterPro" id="IPR036322">
    <property type="entry name" value="WD40_repeat_dom_sf"/>
</dbReference>
<dbReference type="AlphaFoldDB" id="A0A9K3D5L6"/>
<evidence type="ECO:0000313" key="5">
    <source>
        <dbReference type="Proteomes" id="UP000265618"/>
    </source>
</evidence>
<feature type="repeat" description="WD" evidence="3">
    <location>
        <begin position="241"/>
        <end position="282"/>
    </location>
</feature>
<comment type="caution">
    <text evidence="4">The sequence shown here is derived from an EMBL/GenBank/DDBJ whole genome shotgun (WGS) entry which is preliminary data.</text>
</comment>
<dbReference type="OrthoDB" id="10249065at2759"/>
<evidence type="ECO:0000256" key="1">
    <source>
        <dbReference type="ARBA" id="ARBA00022574"/>
    </source>
</evidence>
<protein>
    <recommendedName>
        <fullName evidence="6">Guanine nucleotide-binding protein subunit beta-like protein</fullName>
    </recommendedName>
</protein>
<gene>
    <name evidence="4" type="ORF">KIPB_011780</name>
</gene>
<evidence type="ECO:0000256" key="3">
    <source>
        <dbReference type="PROSITE-ProRule" id="PRU00221"/>
    </source>
</evidence>
<dbReference type="PRINTS" id="PR00320">
    <property type="entry name" value="GPROTEINBRPT"/>
</dbReference>
<dbReference type="GO" id="GO:0032040">
    <property type="term" value="C:small-subunit processome"/>
    <property type="evidence" value="ECO:0007669"/>
    <property type="project" value="TreeGrafter"/>
</dbReference>
<reference evidence="4 5" key="1">
    <citation type="journal article" date="2018" name="PLoS ONE">
        <title>The draft genome of Kipferlia bialata reveals reductive genome evolution in fornicate parasites.</title>
        <authorList>
            <person name="Tanifuji G."/>
            <person name="Takabayashi S."/>
            <person name="Kume K."/>
            <person name="Takagi M."/>
            <person name="Nakayama T."/>
            <person name="Kamikawa R."/>
            <person name="Inagaki Y."/>
            <person name="Hashimoto T."/>
        </authorList>
    </citation>
    <scope>NUCLEOTIDE SEQUENCE [LARGE SCALE GENOMIC DNA]</scope>
    <source>
        <strain evidence="4">NY0173</strain>
    </source>
</reference>
<dbReference type="SMART" id="SM00320">
    <property type="entry name" value="WD40"/>
    <property type="match status" value="6"/>
</dbReference>
<keyword evidence="1 3" id="KW-0853">WD repeat</keyword>
<dbReference type="EMBL" id="BDIP01004941">
    <property type="protein sequence ID" value="GIQ89341.1"/>
    <property type="molecule type" value="Genomic_DNA"/>
</dbReference>
<feature type="repeat" description="WD" evidence="3">
    <location>
        <begin position="284"/>
        <end position="325"/>
    </location>
</feature>
<feature type="repeat" description="WD" evidence="3">
    <location>
        <begin position="13"/>
        <end position="55"/>
    </location>
</feature>
<dbReference type="InterPro" id="IPR020472">
    <property type="entry name" value="WD40_PAC1"/>
</dbReference>
<keyword evidence="5" id="KW-1185">Reference proteome</keyword>
<sequence length="328" mass="36103">MERLFAKPFICAMDDHRDGVYTLCNHPTKLSTFLSASIDGEVKVWDIAQQKCVSSVQAHDSWIAGLTCLNSDPSRFISVARDGQAKMWRLPNMHDEKTQGGLSVPHLLNTYETGDSLFGVSAHAKANTFAASNSRVLLFDVTRSEPVAEMSYGSDAMYNSGWGALSFNPAETSMLAAAGREKGMVMFDTRVAESTARLTLTTKVNNLSWNPHRPMEIALACDGGEVMQFDARKLDTALRVQHGHVLAVMDVQWAPTGRELCTAGYDSTIRIFGGKSGKSRDTYHTKRMQRVQCVRWTQDARFIVSGSDDGNVRVWKARAAEKLGAVSA</sequence>
<dbReference type="PANTHER" id="PTHR22851">
    <property type="entry name" value="U3 SMALL NUCLEOLAR RNA U3 SNORNA ASSOCIATED PROTEIN"/>
    <property type="match status" value="1"/>
</dbReference>
<proteinExistence type="predicted"/>
<dbReference type="Proteomes" id="UP000265618">
    <property type="component" value="Unassembled WGS sequence"/>
</dbReference>
<dbReference type="InterPro" id="IPR015943">
    <property type="entry name" value="WD40/YVTN_repeat-like_dom_sf"/>
</dbReference>
<evidence type="ECO:0008006" key="6">
    <source>
        <dbReference type="Google" id="ProtNLM"/>
    </source>
</evidence>
<dbReference type="Gene3D" id="2.130.10.10">
    <property type="entry name" value="YVTN repeat-like/Quinoprotein amine dehydrogenase"/>
    <property type="match status" value="2"/>
</dbReference>
<dbReference type="GO" id="GO:0000462">
    <property type="term" value="P:maturation of SSU-rRNA from tricistronic rRNA transcript (SSU-rRNA, 5.8S rRNA, LSU-rRNA)"/>
    <property type="evidence" value="ECO:0007669"/>
    <property type="project" value="TreeGrafter"/>
</dbReference>
<dbReference type="SUPFAM" id="SSF50978">
    <property type="entry name" value="WD40 repeat-like"/>
    <property type="match status" value="1"/>
</dbReference>
<keyword evidence="2" id="KW-0677">Repeat</keyword>
<dbReference type="InterPro" id="IPR001680">
    <property type="entry name" value="WD40_rpt"/>
</dbReference>